<organism evidence="2 3">
    <name type="scientific">Campylobacter concisus</name>
    <dbReference type="NCBI Taxonomy" id="199"/>
    <lineage>
        <taxon>Bacteria</taxon>
        <taxon>Pseudomonadati</taxon>
        <taxon>Campylobacterota</taxon>
        <taxon>Epsilonproteobacteria</taxon>
        <taxon>Campylobacterales</taxon>
        <taxon>Campylobacteraceae</taxon>
        <taxon>Campylobacter</taxon>
    </lineage>
</organism>
<dbReference type="InterPro" id="IPR036465">
    <property type="entry name" value="vWFA_dom_sf"/>
</dbReference>
<geneLocation type="plasmid" evidence="3">
    <name>picon</name>
</geneLocation>
<gene>
    <name evidence="2" type="ORF">CCS77_2103</name>
</gene>
<dbReference type="Proteomes" id="UP000241854">
    <property type="component" value="Plasmid pICON"/>
</dbReference>
<feature type="compositionally biased region" description="Polar residues" evidence="1">
    <location>
        <begin position="311"/>
        <end position="321"/>
    </location>
</feature>
<feature type="compositionally biased region" description="Polar residues" evidence="1">
    <location>
        <begin position="697"/>
        <end position="709"/>
    </location>
</feature>
<keyword evidence="2" id="KW-0614">Plasmid</keyword>
<dbReference type="AlphaFoldDB" id="A0A2R4P350"/>
<feature type="region of interest" description="Disordered" evidence="1">
    <location>
        <begin position="688"/>
        <end position="715"/>
    </location>
</feature>
<dbReference type="Gene3D" id="3.40.50.410">
    <property type="entry name" value="von Willebrand factor, type A domain"/>
    <property type="match status" value="1"/>
</dbReference>
<dbReference type="SUPFAM" id="SSF53300">
    <property type="entry name" value="vWA-like"/>
    <property type="match status" value="1"/>
</dbReference>
<evidence type="ECO:0000256" key="1">
    <source>
        <dbReference type="SAM" id="MobiDB-lite"/>
    </source>
</evidence>
<evidence type="ECO:0000313" key="2">
    <source>
        <dbReference type="EMBL" id="AVX45109.1"/>
    </source>
</evidence>
<feature type="compositionally biased region" description="Basic and acidic residues" evidence="1">
    <location>
        <begin position="274"/>
        <end position="283"/>
    </location>
</feature>
<reference evidence="2 3" key="1">
    <citation type="journal article" date="2018" name="Emerg. Microbes Infect.">
        <title>Genomic analysis of oral Campylobacter concisus strains identified a potential bacterial molecular marker associated with active Crohn's disease.</title>
        <authorList>
            <person name="Liu F."/>
            <person name="Ma R."/>
            <person name="Tay C.Y.A."/>
            <person name="Octavia S."/>
            <person name="Lan R."/>
            <person name="Chung H.K.L."/>
            <person name="Riordan S.M."/>
            <person name="Grimm M.C."/>
            <person name="Leong R.W."/>
            <person name="Tanaka M.M."/>
            <person name="Connor S."/>
            <person name="Zhang L."/>
        </authorList>
    </citation>
    <scope>NUCLEOTIDE SEQUENCE [LARGE SCALE GENOMIC DNA]</scope>
    <source>
        <strain evidence="2 3">P2CDO4</strain>
        <plasmid evidence="2">pICON</plasmid>
    </source>
</reference>
<feature type="compositionally biased region" description="Basic and acidic residues" evidence="1">
    <location>
        <begin position="322"/>
        <end position="345"/>
    </location>
</feature>
<proteinExistence type="predicted"/>
<accession>A0A2R4P350</accession>
<dbReference type="EMBL" id="CP021643">
    <property type="protein sequence ID" value="AVX45109.1"/>
    <property type="molecule type" value="Genomic_DNA"/>
</dbReference>
<feature type="compositionally biased region" description="Acidic residues" evidence="1">
    <location>
        <begin position="288"/>
        <end position="310"/>
    </location>
</feature>
<dbReference type="RefSeq" id="WP_107917410.1">
    <property type="nucleotide sequence ID" value="NZ_CP021643.1"/>
</dbReference>
<evidence type="ECO:0000313" key="3">
    <source>
        <dbReference type="Proteomes" id="UP000241854"/>
    </source>
</evidence>
<protein>
    <recommendedName>
        <fullName evidence="4">VWFA domain-containing protein</fullName>
    </recommendedName>
</protein>
<name>A0A2R4P350_9BACT</name>
<feature type="region of interest" description="Disordered" evidence="1">
    <location>
        <begin position="248"/>
        <end position="345"/>
    </location>
</feature>
<evidence type="ECO:0008006" key="4">
    <source>
        <dbReference type="Google" id="ProtNLM"/>
    </source>
</evidence>
<sequence>MNEQFKNRNELILLDGVAKEIAKQVISINADRRVSNAAIKAMPINTFVFNPALLSYDLQKQIEELDLNHSFATFNAENGSYEIFVSTLTKKQADELINKEGSVKINGDILNLSDDFNGLTKKLATDFYKHELAHTKISSLQKLSEVDKDIPFSLINVLEDVRVNSFWNFDKKYELLFNKIYKVNPELFQSTKTGYDILFPICVTLNDPKYTYLSPDTEFCKYIFDKTQKANNIFEICQIAKEFLEEMEKRHPKQDQKQGTGIKLKGSTDQAEDQQQKQPEKSLGDNSFDIDESEDEDISNDYGYLEDDDFSNSYQTIQDPQDNSKEENNGHGEDNEPSKNKLLGDKGDLIDALSDEEKEAIRRLIRRIKSEAIKITDNGAIINTLDDEEFIQRVAAVYGRKRNFENNDLEKMLQKPLAAIKNGDITLNLPLINKYFNQAKKELSKFFPKTADEASSRLSKKLNNKKIASLPFNPTLRGLFKEPLKKKKEPVKLTFFLDLSGSMRGKPIFNSKHLLAVVKKLQDEQYIDASLVLHKGGLVDNCTIIKFKDFNQKPLEIISALEASHDEGIINAIDHSLKTIRKDLKQSRAVFFLTDANLFDNPKDIKKAMAKIDNKNIIGLYAGDSNNAELSRYFSNFISAKKESSESLNNTLEILVKAVTEIANPDLTTKRAIERIAKNPEIYSSYALEGQSKARTRTNQSAENESIGSNPKIKA</sequence>